<dbReference type="OrthoDB" id="9812943at2"/>
<evidence type="ECO:0000256" key="8">
    <source>
        <dbReference type="HAMAP-Rule" id="MF_00376"/>
    </source>
</evidence>
<evidence type="ECO:0000256" key="7">
    <source>
        <dbReference type="ARBA" id="ARBA00022993"/>
    </source>
</evidence>
<dbReference type="UniPathway" id="UPA00241">
    <property type="reaction ID" value="UER00356"/>
</dbReference>
<proteinExistence type="inferred from homology"/>
<gene>
    <name evidence="8" type="primary">coaE</name>
    <name evidence="10" type="ORF">BBF96_10185</name>
</gene>
<comment type="pathway">
    <text evidence="8">Cofactor biosynthesis; coenzyme A biosynthesis; CoA from (R)-pantothenate: step 5/5.</text>
</comment>
<dbReference type="FunFam" id="3.40.50.300:FF:000991">
    <property type="entry name" value="Dephospho-CoA kinase"/>
    <property type="match status" value="1"/>
</dbReference>
<dbReference type="KEGG" id="aft:BBF96_10185"/>
<keyword evidence="11" id="KW-1185">Reference proteome</keyword>
<accession>A0A3S9SZL2</accession>
<dbReference type="PROSITE" id="PS51219">
    <property type="entry name" value="DPCK"/>
    <property type="match status" value="1"/>
</dbReference>
<dbReference type="GO" id="GO:0005737">
    <property type="term" value="C:cytoplasm"/>
    <property type="evidence" value="ECO:0007669"/>
    <property type="project" value="UniProtKB-SubCell"/>
</dbReference>
<dbReference type="PANTHER" id="PTHR10695:SF46">
    <property type="entry name" value="BIFUNCTIONAL COENZYME A SYNTHASE-RELATED"/>
    <property type="match status" value="1"/>
</dbReference>
<dbReference type="Pfam" id="PF01121">
    <property type="entry name" value="CoaE"/>
    <property type="match status" value="1"/>
</dbReference>
<dbReference type="AlphaFoldDB" id="A0A3S9SZL2"/>
<dbReference type="SUPFAM" id="SSF52540">
    <property type="entry name" value="P-loop containing nucleoside triphosphate hydrolases"/>
    <property type="match status" value="1"/>
</dbReference>
<dbReference type="InterPro" id="IPR001977">
    <property type="entry name" value="Depp_CoAkinase"/>
</dbReference>
<name>A0A3S9SZL2_9FIRM</name>
<dbReference type="NCBIfam" id="TIGR00152">
    <property type="entry name" value="dephospho-CoA kinase"/>
    <property type="match status" value="1"/>
</dbReference>
<keyword evidence="7 8" id="KW-0173">Coenzyme A biosynthesis</keyword>
<dbReference type="EMBL" id="CP016379">
    <property type="protein sequence ID" value="AZR73719.1"/>
    <property type="molecule type" value="Genomic_DNA"/>
</dbReference>
<dbReference type="Proteomes" id="UP000267250">
    <property type="component" value="Chromosome"/>
</dbReference>
<feature type="binding site" evidence="8">
    <location>
        <begin position="11"/>
        <end position="16"/>
    </location>
    <ligand>
        <name>ATP</name>
        <dbReference type="ChEBI" id="CHEBI:30616"/>
    </ligand>
</feature>
<organism evidence="10 11">
    <name type="scientific">Anoxybacter fermentans</name>
    <dbReference type="NCBI Taxonomy" id="1323375"/>
    <lineage>
        <taxon>Bacteria</taxon>
        <taxon>Bacillati</taxon>
        <taxon>Bacillota</taxon>
        <taxon>Clostridia</taxon>
        <taxon>Halanaerobiales</taxon>
        <taxon>Anoxybacter</taxon>
    </lineage>
</organism>
<dbReference type="PANTHER" id="PTHR10695">
    <property type="entry name" value="DEPHOSPHO-COA KINASE-RELATED"/>
    <property type="match status" value="1"/>
</dbReference>
<dbReference type="Gene3D" id="3.40.50.300">
    <property type="entry name" value="P-loop containing nucleotide triphosphate hydrolases"/>
    <property type="match status" value="1"/>
</dbReference>
<keyword evidence="6 8" id="KW-0067">ATP-binding</keyword>
<comment type="catalytic activity">
    <reaction evidence="8">
        <text>3'-dephospho-CoA + ATP = ADP + CoA + H(+)</text>
        <dbReference type="Rhea" id="RHEA:18245"/>
        <dbReference type="ChEBI" id="CHEBI:15378"/>
        <dbReference type="ChEBI" id="CHEBI:30616"/>
        <dbReference type="ChEBI" id="CHEBI:57287"/>
        <dbReference type="ChEBI" id="CHEBI:57328"/>
        <dbReference type="ChEBI" id="CHEBI:456216"/>
        <dbReference type="EC" id="2.7.1.24"/>
    </reaction>
</comment>
<dbReference type="HAMAP" id="MF_00376">
    <property type="entry name" value="Dephospho_CoA_kinase"/>
    <property type="match status" value="1"/>
</dbReference>
<dbReference type="GO" id="GO:0004140">
    <property type="term" value="F:dephospho-CoA kinase activity"/>
    <property type="evidence" value="ECO:0007669"/>
    <property type="project" value="UniProtKB-UniRule"/>
</dbReference>
<evidence type="ECO:0000256" key="3">
    <source>
        <dbReference type="ARBA" id="ARBA00022679"/>
    </source>
</evidence>
<evidence type="ECO:0000313" key="10">
    <source>
        <dbReference type="EMBL" id="AZR73719.1"/>
    </source>
</evidence>
<comment type="subcellular location">
    <subcellularLocation>
        <location evidence="8">Cytoplasm</location>
    </subcellularLocation>
</comment>
<evidence type="ECO:0000256" key="1">
    <source>
        <dbReference type="ARBA" id="ARBA00009018"/>
    </source>
</evidence>
<dbReference type="RefSeq" id="WP_127017066.1">
    <property type="nucleotide sequence ID" value="NZ_CP016379.1"/>
</dbReference>
<evidence type="ECO:0000256" key="2">
    <source>
        <dbReference type="ARBA" id="ARBA00022490"/>
    </source>
</evidence>
<evidence type="ECO:0000256" key="9">
    <source>
        <dbReference type="NCBIfam" id="TIGR00152"/>
    </source>
</evidence>
<keyword evidence="2 8" id="KW-0963">Cytoplasm</keyword>
<keyword evidence="5 8" id="KW-0418">Kinase</keyword>
<evidence type="ECO:0000256" key="4">
    <source>
        <dbReference type="ARBA" id="ARBA00022741"/>
    </source>
</evidence>
<reference evidence="10 11" key="1">
    <citation type="submission" date="2016-07" db="EMBL/GenBank/DDBJ databases">
        <title>Genome and transcriptome analysis of iron-reducing fermentative bacteria Anoxybacter fermentans.</title>
        <authorList>
            <person name="Zeng X."/>
            <person name="Shao Z."/>
        </authorList>
    </citation>
    <scope>NUCLEOTIDE SEQUENCE [LARGE SCALE GENOMIC DNA]</scope>
    <source>
        <strain evidence="10 11">DY22613</strain>
    </source>
</reference>
<protein>
    <recommendedName>
        <fullName evidence="8 9">Dephospho-CoA kinase</fullName>
        <ecNumber evidence="8 9">2.7.1.24</ecNumber>
    </recommendedName>
    <alternativeName>
        <fullName evidence="8">Dephosphocoenzyme A kinase</fullName>
    </alternativeName>
</protein>
<keyword evidence="4 8" id="KW-0547">Nucleotide-binding</keyword>
<evidence type="ECO:0000256" key="6">
    <source>
        <dbReference type="ARBA" id="ARBA00022840"/>
    </source>
</evidence>
<dbReference type="CDD" id="cd02022">
    <property type="entry name" value="DPCK"/>
    <property type="match status" value="1"/>
</dbReference>
<dbReference type="GO" id="GO:0005524">
    <property type="term" value="F:ATP binding"/>
    <property type="evidence" value="ECO:0007669"/>
    <property type="project" value="UniProtKB-UniRule"/>
</dbReference>
<dbReference type="EC" id="2.7.1.24" evidence="8 9"/>
<evidence type="ECO:0000256" key="5">
    <source>
        <dbReference type="ARBA" id="ARBA00022777"/>
    </source>
</evidence>
<keyword evidence="3 8" id="KW-0808">Transferase</keyword>
<dbReference type="InterPro" id="IPR027417">
    <property type="entry name" value="P-loop_NTPase"/>
</dbReference>
<evidence type="ECO:0000313" key="11">
    <source>
        <dbReference type="Proteomes" id="UP000267250"/>
    </source>
</evidence>
<sequence>MYRIGLTGGIASGKSTVAKFLAEMGLAVINLDLISREILDKGTPGYREVLATFGQTILNSEKEIDRKALGEIVFNDPALRKKLESITHPLILEKMEERIQKLKEAGKRVVVVEVPLLFEAGLENKFDQIWLVYVDQETQIKRLMARNGLNREEALMRLKAQMPLDIKKTLADHIIYNTGDLEDLKEHLQQLWRDIKCKELL</sequence>
<dbReference type="GO" id="GO:0015937">
    <property type="term" value="P:coenzyme A biosynthetic process"/>
    <property type="evidence" value="ECO:0007669"/>
    <property type="project" value="UniProtKB-UniRule"/>
</dbReference>
<comment type="similarity">
    <text evidence="1 8">Belongs to the CoaE family.</text>
</comment>
<comment type="function">
    <text evidence="8">Catalyzes the phosphorylation of the 3'-hydroxyl group of dephosphocoenzyme A to form coenzyme A.</text>
</comment>